<dbReference type="PANTHER" id="PTHR35585:SF1">
    <property type="entry name" value="HHE DOMAIN PROTEIN (AFU_ORTHOLOGUE AFUA_4G00730)"/>
    <property type="match status" value="1"/>
</dbReference>
<comment type="caution">
    <text evidence="2">The sequence shown here is derived from an EMBL/GenBank/DDBJ whole genome shotgun (WGS) entry which is preliminary data.</text>
</comment>
<accession>A0ABQ5R8S0</accession>
<dbReference type="PANTHER" id="PTHR35585">
    <property type="entry name" value="HHE DOMAIN PROTEIN (AFU_ORTHOLOGUE AFUA_4G00730)"/>
    <property type="match status" value="1"/>
</dbReference>
<keyword evidence="3" id="KW-1185">Reference proteome</keyword>
<proteinExistence type="predicted"/>
<gene>
    <name evidence="2" type="ORF">Pa4123_84300</name>
</gene>
<protein>
    <submittedName>
        <fullName evidence="2">Hemerythrin</fullName>
    </submittedName>
</protein>
<dbReference type="InterPro" id="IPR012312">
    <property type="entry name" value="Hemerythrin-like"/>
</dbReference>
<organism evidence="2 3">
    <name type="scientific">Phytohabitans aurantiacus</name>
    <dbReference type="NCBI Taxonomy" id="3016789"/>
    <lineage>
        <taxon>Bacteria</taxon>
        <taxon>Bacillati</taxon>
        <taxon>Actinomycetota</taxon>
        <taxon>Actinomycetes</taxon>
        <taxon>Micromonosporales</taxon>
        <taxon>Micromonosporaceae</taxon>
    </lineage>
</organism>
<evidence type="ECO:0000313" key="2">
    <source>
        <dbReference type="EMBL" id="GLI03152.1"/>
    </source>
</evidence>
<reference evidence="2" key="1">
    <citation type="submission" date="2022-12" db="EMBL/GenBank/DDBJ databases">
        <title>New Phytohabitans aurantiacus sp. RD004123 nov., an actinomycete isolated from soil.</title>
        <authorList>
            <person name="Triningsih D.W."/>
            <person name="Harunari E."/>
            <person name="Igarashi Y."/>
        </authorList>
    </citation>
    <scope>NUCLEOTIDE SEQUENCE</scope>
    <source>
        <strain evidence="2">RD004123</strain>
    </source>
</reference>
<dbReference type="RefSeq" id="WP_281905129.1">
    <property type="nucleotide sequence ID" value="NZ_BSDI01000076.1"/>
</dbReference>
<feature type="domain" description="Hemerythrin-like" evidence="1">
    <location>
        <begin position="19"/>
        <end position="121"/>
    </location>
</feature>
<evidence type="ECO:0000313" key="3">
    <source>
        <dbReference type="Proteomes" id="UP001144280"/>
    </source>
</evidence>
<sequence>MWLPPTPAGVTWRPGGRSVVEVLTEEHATIAELCERLGDPAITPHRRREIADVLAATVSRHLSAEEQYLYPVIRKTRGPDAVDREIAAARTLRRALRRPGPEVTRGLREHAASVEGMLAALAATTPTDELIRLGNRVEIAEEAAPTRPHPKAPATPPWNKIADPALGVLDRLRDAFTGRRTRPNDLDARREDRLF</sequence>
<dbReference type="Gene3D" id="1.20.120.520">
    <property type="entry name" value="nmb1532 protein domain like"/>
    <property type="match status" value="1"/>
</dbReference>
<name>A0ABQ5R8S0_9ACTN</name>
<dbReference type="EMBL" id="BSDI01000076">
    <property type="protein sequence ID" value="GLI03152.1"/>
    <property type="molecule type" value="Genomic_DNA"/>
</dbReference>
<dbReference type="Proteomes" id="UP001144280">
    <property type="component" value="Unassembled WGS sequence"/>
</dbReference>
<evidence type="ECO:0000259" key="1">
    <source>
        <dbReference type="Pfam" id="PF01814"/>
    </source>
</evidence>
<dbReference type="Pfam" id="PF01814">
    <property type="entry name" value="Hemerythrin"/>
    <property type="match status" value="1"/>
</dbReference>